<protein>
    <submittedName>
        <fullName evidence="1">Uncharacterized protein</fullName>
    </submittedName>
</protein>
<name>A0AAN7GWE1_9MYRT</name>
<evidence type="ECO:0000313" key="2">
    <source>
        <dbReference type="Proteomes" id="UP001345219"/>
    </source>
</evidence>
<comment type="caution">
    <text evidence="1">The sequence shown here is derived from an EMBL/GenBank/DDBJ whole genome shotgun (WGS) entry which is preliminary data.</text>
</comment>
<dbReference type="Proteomes" id="UP001345219">
    <property type="component" value="Chromosome 12"/>
</dbReference>
<reference evidence="1 2" key="1">
    <citation type="journal article" date="2023" name="Hortic Res">
        <title>Pangenome of water caltrop reveals structural variations and asymmetric subgenome divergence after allopolyploidization.</title>
        <authorList>
            <person name="Zhang X."/>
            <person name="Chen Y."/>
            <person name="Wang L."/>
            <person name="Yuan Y."/>
            <person name="Fang M."/>
            <person name="Shi L."/>
            <person name="Lu R."/>
            <person name="Comes H.P."/>
            <person name="Ma Y."/>
            <person name="Chen Y."/>
            <person name="Huang G."/>
            <person name="Zhou Y."/>
            <person name="Zheng Z."/>
            <person name="Qiu Y."/>
        </authorList>
    </citation>
    <scope>NUCLEOTIDE SEQUENCE [LARGE SCALE GENOMIC DNA]</scope>
    <source>
        <tissue evidence="1">Roots</tissue>
    </source>
</reference>
<gene>
    <name evidence="1" type="ORF">SAY87_014593</name>
</gene>
<proteinExistence type="predicted"/>
<organism evidence="1 2">
    <name type="scientific">Trapa incisa</name>
    <dbReference type="NCBI Taxonomy" id="236973"/>
    <lineage>
        <taxon>Eukaryota</taxon>
        <taxon>Viridiplantae</taxon>
        <taxon>Streptophyta</taxon>
        <taxon>Embryophyta</taxon>
        <taxon>Tracheophyta</taxon>
        <taxon>Spermatophyta</taxon>
        <taxon>Magnoliopsida</taxon>
        <taxon>eudicotyledons</taxon>
        <taxon>Gunneridae</taxon>
        <taxon>Pentapetalae</taxon>
        <taxon>rosids</taxon>
        <taxon>malvids</taxon>
        <taxon>Myrtales</taxon>
        <taxon>Lythraceae</taxon>
        <taxon>Trapa</taxon>
    </lineage>
</organism>
<dbReference type="AlphaFoldDB" id="A0AAN7GWE1"/>
<dbReference type="EMBL" id="JAXIOK010000019">
    <property type="protein sequence ID" value="KAK4748007.1"/>
    <property type="molecule type" value="Genomic_DNA"/>
</dbReference>
<evidence type="ECO:0000313" key="1">
    <source>
        <dbReference type="EMBL" id="KAK4748007.1"/>
    </source>
</evidence>
<accession>A0AAN7GWE1</accession>
<keyword evidence="2" id="KW-1185">Reference proteome</keyword>
<sequence length="120" mass="13945">MKSSITYLDKNMTEKINPPSILWGRRWAEVLYTARQKARRETDHKITTTRSCWQLQPLKPTRKPFKAVELIALHLSQLHPSTCLSTHSRKKMKKKPRDSPHLIPLLIDLNSLCSIIKCDS</sequence>